<gene>
    <name evidence="2" type="ORF">NX720_20410</name>
</gene>
<reference evidence="2" key="1">
    <citation type="submission" date="2022-10" db="EMBL/GenBank/DDBJ databases">
        <title>Completed Genome Sequence of two octocoral isolated bacterium, Endozoicomonas euniceicola EF212T and Endozoicomonas gorgoniicola PS125T.</title>
        <authorList>
            <person name="Chiou Y.-J."/>
            <person name="Chen Y.-H."/>
        </authorList>
    </citation>
    <scope>NUCLEOTIDE SEQUENCE</scope>
    <source>
        <strain evidence="2">EF212</strain>
    </source>
</reference>
<keyword evidence="3" id="KW-1185">Reference proteome</keyword>
<feature type="region of interest" description="Disordered" evidence="1">
    <location>
        <begin position="21"/>
        <end position="44"/>
    </location>
</feature>
<dbReference type="EMBL" id="CP103300">
    <property type="protein sequence ID" value="UYM15200.1"/>
    <property type="molecule type" value="Genomic_DNA"/>
</dbReference>
<name>A0ABY6GR27_9GAMM</name>
<evidence type="ECO:0000256" key="1">
    <source>
        <dbReference type="SAM" id="MobiDB-lite"/>
    </source>
</evidence>
<organism evidence="2 3">
    <name type="scientific">Endozoicomonas euniceicola</name>
    <dbReference type="NCBI Taxonomy" id="1234143"/>
    <lineage>
        <taxon>Bacteria</taxon>
        <taxon>Pseudomonadati</taxon>
        <taxon>Pseudomonadota</taxon>
        <taxon>Gammaproteobacteria</taxon>
        <taxon>Oceanospirillales</taxon>
        <taxon>Endozoicomonadaceae</taxon>
        <taxon>Endozoicomonas</taxon>
    </lineage>
</organism>
<evidence type="ECO:0000313" key="3">
    <source>
        <dbReference type="Proteomes" id="UP001163255"/>
    </source>
</evidence>
<sequence length="76" mass="8262">MLNIEFNFKVVSTLSLVPHQANAGVSDEKRVESSGPSPKTKTDKKGFVSKTLVFMKKVATAIVVKKVVELLSDIIS</sequence>
<dbReference type="Proteomes" id="UP001163255">
    <property type="component" value="Chromosome"/>
</dbReference>
<protein>
    <submittedName>
        <fullName evidence="2">Uncharacterized protein</fullName>
    </submittedName>
</protein>
<proteinExistence type="predicted"/>
<dbReference type="RefSeq" id="WP_262597099.1">
    <property type="nucleotide sequence ID" value="NZ_CP103300.1"/>
</dbReference>
<accession>A0ABY6GR27</accession>
<evidence type="ECO:0000313" key="2">
    <source>
        <dbReference type="EMBL" id="UYM15200.1"/>
    </source>
</evidence>